<reference evidence="1" key="2">
    <citation type="submission" date="2025-08" db="UniProtKB">
        <authorList>
            <consortium name="Ensembl"/>
        </authorList>
    </citation>
    <scope>IDENTIFICATION</scope>
</reference>
<reference evidence="2" key="1">
    <citation type="submission" date="2003-08" db="EMBL/GenBank/DDBJ databases">
        <authorList>
            <person name="Birren B."/>
            <person name="Nusbaum C."/>
            <person name="Abebe A."/>
            <person name="Abouelleil A."/>
            <person name="Adekoya E."/>
            <person name="Ait-zahra M."/>
            <person name="Allen N."/>
            <person name="Allen T."/>
            <person name="An P."/>
            <person name="Anderson M."/>
            <person name="Anderson S."/>
            <person name="Arachchi H."/>
            <person name="Armbruster J."/>
            <person name="Bachantsang P."/>
            <person name="Baldwin J."/>
            <person name="Barry A."/>
            <person name="Bayul T."/>
            <person name="Blitshsteyn B."/>
            <person name="Bloom T."/>
            <person name="Blye J."/>
            <person name="Boguslavskiy L."/>
            <person name="Borowsky M."/>
            <person name="Boukhgalter B."/>
            <person name="Brunache A."/>
            <person name="Butler J."/>
            <person name="Calixte N."/>
            <person name="Calvo S."/>
            <person name="Camarata J."/>
            <person name="Campo K."/>
            <person name="Chang J."/>
            <person name="Cheshatsang Y."/>
            <person name="Citroen M."/>
            <person name="Collymore A."/>
            <person name="Considine T."/>
            <person name="Cook A."/>
            <person name="Cooke P."/>
            <person name="Corum B."/>
            <person name="Cuomo C."/>
            <person name="David R."/>
            <person name="Dawoe T."/>
            <person name="Degray S."/>
            <person name="Dodge S."/>
            <person name="Dooley K."/>
            <person name="Dorje P."/>
            <person name="Dorjee K."/>
            <person name="Dorris L."/>
            <person name="Duffey N."/>
            <person name="Dupes A."/>
            <person name="Elkins T."/>
            <person name="Engels R."/>
            <person name="Erickson J."/>
            <person name="Farina A."/>
            <person name="Faro S."/>
            <person name="Ferreira P."/>
            <person name="Fischer H."/>
            <person name="Fitzgerald M."/>
            <person name="Foley K."/>
            <person name="Gage D."/>
            <person name="Galagan J."/>
            <person name="Gearin G."/>
            <person name="Gnerre S."/>
            <person name="Gnirke A."/>
            <person name="Goyette A."/>
            <person name="Graham J."/>
            <person name="Grandbois E."/>
            <person name="Gyaltsen K."/>
            <person name="Hafez N."/>
            <person name="Hagopian D."/>
            <person name="Hagos B."/>
            <person name="Hall J."/>
            <person name="Hatcher B."/>
            <person name="Heller A."/>
            <person name="Higgins H."/>
            <person name="Honan T."/>
            <person name="Horn A."/>
            <person name="Houde N."/>
            <person name="Hughes L."/>
            <person name="Hulme W."/>
            <person name="Husby E."/>
            <person name="Iliev I."/>
            <person name="Jaffe D."/>
            <person name="Jones C."/>
            <person name="Kamal M."/>
            <person name="Kamat A."/>
            <person name="Kamvysselis M."/>
            <person name="Karlsson E."/>
            <person name="Kells C."/>
            <person name="Kieu A."/>
            <person name="Kisner P."/>
            <person name="Kodira C."/>
            <person name="Kulbokas E."/>
            <person name="Labutti K."/>
            <person name="Lama D."/>
            <person name="Landers T."/>
            <person name="Leger J."/>
            <person name="Levine S."/>
            <person name="Lewis D."/>
            <person name="Lewis T."/>
            <person name="Lindblad-toh K."/>
            <person name="Liu X."/>
            <person name="Lokyitsang T."/>
            <person name="Lokyitsang Y."/>
            <person name="Lucien O."/>
            <person name="Lui A."/>
            <person name="Ma L.J."/>
            <person name="Mabbitt R."/>
            <person name="Macdonald J."/>
            <person name="Maclean C."/>
            <person name="Major J."/>
            <person name="Manning J."/>
            <person name="Marabella R."/>
            <person name="Maru K."/>
            <person name="Matthews C."/>
            <person name="Mauceli E."/>
            <person name="Mccarthy M."/>
            <person name="Mcdonough S."/>
            <person name="Mcghee T."/>
            <person name="Meldrim J."/>
            <person name="Meneus L."/>
            <person name="Mesirov J."/>
            <person name="Mihalev A."/>
            <person name="Mihova T."/>
            <person name="Mikkelsen T."/>
            <person name="Mlenga V."/>
            <person name="Moru K."/>
            <person name="Mozes J."/>
            <person name="Mulrain L."/>
            <person name="Munson G."/>
            <person name="Naylor J."/>
            <person name="Newes C."/>
            <person name="Nguyen C."/>
            <person name="Nguyen N."/>
            <person name="Nguyen T."/>
            <person name="Nicol R."/>
            <person name="Nielsen C."/>
            <person name="Nizzari M."/>
            <person name="Norbu C."/>
            <person name="Norbu N."/>
            <person name="O'donnell P."/>
            <person name="Okoawo O."/>
            <person name="O'leary S."/>
            <person name="Omotosho B."/>
            <person name="O'neill K."/>
            <person name="Osman S."/>
            <person name="Parker S."/>
            <person name="Perrin D."/>
            <person name="Phunkhang P."/>
            <person name="Piqani B."/>
            <person name="Purcell S."/>
            <person name="Rachupka T."/>
            <person name="Ramasamy U."/>
            <person name="Rameau R."/>
            <person name="Ray V."/>
            <person name="Raymond C."/>
            <person name="Retta R."/>
            <person name="Richardson S."/>
            <person name="Rise C."/>
            <person name="Rodriguez J."/>
            <person name="Rogers J."/>
            <person name="Rogov P."/>
            <person name="Rutman M."/>
            <person name="Schupbach R."/>
            <person name="Seaman C."/>
            <person name="Settipalli S."/>
            <person name="Sharpe T."/>
            <person name="Sheridan J."/>
            <person name="Sherpa N."/>
            <person name="Shi J."/>
            <person name="Smirnov S."/>
            <person name="Smith C."/>
            <person name="Sougnez C."/>
            <person name="Spencer B."/>
            <person name="Stalker J."/>
            <person name="Stange-thomann N."/>
            <person name="Stavropoulos S."/>
            <person name="Stetson K."/>
            <person name="Stone C."/>
            <person name="Stone S."/>
            <person name="Stubbs M."/>
            <person name="Talamas J."/>
            <person name="Tchuinga P."/>
            <person name="Tenzing P."/>
            <person name="Tesfaye S."/>
            <person name="Theodore J."/>
            <person name="Thoulutsang Y."/>
            <person name="Topham K."/>
            <person name="Towey S."/>
            <person name="Tsamla T."/>
            <person name="Tsomo N."/>
            <person name="Vallee D."/>
            <person name="Vassiliev H."/>
            <person name="Venkataraman V."/>
            <person name="Vinson J."/>
            <person name="Vo A."/>
            <person name="Wade C."/>
            <person name="Wang S."/>
            <person name="Wangchuk T."/>
            <person name="Wangdi T."/>
            <person name="Whittaker C."/>
            <person name="Wilkinson J."/>
            <person name="Wu Y."/>
            <person name="Wyman D."/>
            <person name="Yadav S."/>
            <person name="Yang S."/>
            <person name="Yang X."/>
            <person name="Yeager S."/>
            <person name="Yee E."/>
            <person name="Young G."/>
            <person name="Zainoun J."/>
            <person name="Zembeck L."/>
            <person name="Zimmer A."/>
            <person name="Zody M."/>
            <person name="Lander E."/>
        </authorList>
    </citation>
    <scope>NUCLEOTIDE SEQUENCE [LARGE SCALE GENOMIC DNA]</scope>
</reference>
<reference evidence="1" key="3">
    <citation type="submission" date="2025-09" db="UniProtKB">
        <authorList>
            <consortium name="Ensembl"/>
        </authorList>
    </citation>
    <scope>IDENTIFICATION</scope>
</reference>
<name>H2ZCD8_CIOSA</name>
<dbReference type="GeneTree" id="ENSGT00390000005328"/>
<evidence type="ECO:0000313" key="2">
    <source>
        <dbReference type="Proteomes" id="UP000007875"/>
    </source>
</evidence>
<dbReference type="AlphaFoldDB" id="H2ZCD8"/>
<organism evidence="1 2">
    <name type="scientific">Ciona savignyi</name>
    <name type="common">Pacific transparent sea squirt</name>
    <dbReference type="NCBI Taxonomy" id="51511"/>
    <lineage>
        <taxon>Eukaryota</taxon>
        <taxon>Metazoa</taxon>
        <taxon>Chordata</taxon>
        <taxon>Tunicata</taxon>
        <taxon>Ascidiacea</taxon>
        <taxon>Phlebobranchia</taxon>
        <taxon>Cionidae</taxon>
        <taxon>Ciona</taxon>
    </lineage>
</organism>
<evidence type="ECO:0000313" key="1">
    <source>
        <dbReference type="Ensembl" id="ENSCSAVP00000015254.1"/>
    </source>
</evidence>
<dbReference type="Proteomes" id="UP000007875">
    <property type="component" value="Unassembled WGS sequence"/>
</dbReference>
<keyword evidence="2" id="KW-1185">Reference proteome</keyword>
<sequence length="171" mass="19447">MIEKKENLPVGLTLTNPFVEQQLNAATKKKKSTILAKLNKQNMERKFLVSLVKKYPSGQAVAQRILGNVKRVTSIIKKLLVQYNEMKELPSSGYPTELRFTDILNDESSKSHVQVESMSSLNQTTVQAYCLLQRSSEEIEIVKKDMASVLKFYEQQLAIIHSLCLNNTEIE</sequence>
<dbReference type="InParanoid" id="H2ZCD8"/>
<dbReference type="Ensembl" id="ENSCSAVT00000015428.1">
    <property type="protein sequence ID" value="ENSCSAVP00000015254.1"/>
    <property type="gene ID" value="ENSCSAVG00000008953.1"/>
</dbReference>
<proteinExistence type="predicted"/>
<protein>
    <submittedName>
        <fullName evidence="1">Uncharacterized protein</fullName>
    </submittedName>
</protein>
<accession>H2ZCD8</accession>
<dbReference type="HOGENOM" id="CLU_1721719_0_0_1"/>